<dbReference type="CDD" id="cd06222">
    <property type="entry name" value="RNase_H_like"/>
    <property type="match status" value="1"/>
</dbReference>
<sequence length="325" mass="37118">MKAVWAYEDSKTGTPVLKITGSVYYVIFEGKSINVWYDPWLNGKGLRAALGRDLLIWGPPLSTNLSVLIQNGKWTKRTRWHSTLDSLWDEIQQLEVGGSGPDILIWPLSRSDLIWQPMQSQRHSFCSWQFFHYKLPTRDRLLRKGLVQSLSLDPLSNSLALALITSTLWSIWQERNARIFKDRGGYGALLRDSTSNFIVGISGRSSLLNLLELQGIVAGLSLGIHREFKRIWFETNSTTVLAWIRGKGTLPWTAFKLMRKFSLEVRRLEEWKISHIFREGNCPADILASRCQTMGEQFVLPHQIGGELEAALLLDRVGTSYQRTK</sequence>
<accession>A0AAV8ZXC0</accession>
<dbReference type="Pfam" id="PF13456">
    <property type="entry name" value="RVT_3"/>
    <property type="match status" value="1"/>
</dbReference>
<dbReference type="InterPro" id="IPR036397">
    <property type="entry name" value="RNaseH_sf"/>
</dbReference>
<dbReference type="PANTHER" id="PTHR47723">
    <property type="entry name" value="OS05G0353850 PROTEIN"/>
    <property type="match status" value="1"/>
</dbReference>
<dbReference type="AlphaFoldDB" id="A0AAV8ZXC0"/>
<evidence type="ECO:0000313" key="3">
    <source>
        <dbReference type="Proteomes" id="UP001179952"/>
    </source>
</evidence>
<dbReference type="GO" id="GO:0003676">
    <property type="term" value="F:nucleic acid binding"/>
    <property type="evidence" value="ECO:0007669"/>
    <property type="project" value="InterPro"/>
</dbReference>
<reference evidence="2" key="2">
    <citation type="submission" date="2023-06" db="EMBL/GenBank/DDBJ databases">
        <authorList>
            <person name="Ma L."/>
            <person name="Liu K.-W."/>
            <person name="Li Z."/>
            <person name="Hsiao Y.-Y."/>
            <person name="Qi Y."/>
            <person name="Fu T."/>
            <person name="Tang G."/>
            <person name="Zhang D."/>
            <person name="Sun W.-H."/>
            <person name="Liu D.-K."/>
            <person name="Li Y."/>
            <person name="Chen G.-Z."/>
            <person name="Liu X.-D."/>
            <person name="Liao X.-Y."/>
            <person name="Jiang Y.-T."/>
            <person name="Yu X."/>
            <person name="Hao Y."/>
            <person name="Huang J."/>
            <person name="Zhao X.-W."/>
            <person name="Ke S."/>
            <person name="Chen Y.-Y."/>
            <person name="Wu W.-L."/>
            <person name="Hsu J.-L."/>
            <person name="Lin Y.-F."/>
            <person name="Huang M.-D."/>
            <person name="Li C.-Y."/>
            <person name="Huang L."/>
            <person name="Wang Z.-W."/>
            <person name="Zhao X."/>
            <person name="Zhong W.-Y."/>
            <person name="Peng D.-H."/>
            <person name="Ahmad S."/>
            <person name="Lan S."/>
            <person name="Zhang J.-S."/>
            <person name="Tsai W.-C."/>
            <person name="Van De Peer Y."/>
            <person name="Liu Z.-J."/>
        </authorList>
    </citation>
    <scope>NUCLEOTIDE SEQUENCE</scope>
    <source>
        <strain evidence="2">SCP</strain>
        <tissue evidence="2">Leaves</tissue>
    </source>
</reference>
<dbReference type="GO" id="GO:0004523">
    <property type="term" value="F:RNA-DNA hybrid ribonuclease activity"/>
    <property type="evidence" value="ECO:0007669"/>
    <property type="project" value="InterPro"/>
</dbReference>
<dbReference type="PANTHER" id="PTHR47723:SF19">
    <property type="entry name" value="POLYNUCLEOTIDYL TRANSFERASE, RIBONUCLEASE H-LIKE SUPERFAMILY PROTEIN"/>
    <property type="match status" value="1"/>
</dbReference>
<reference evidence="2" key="1">
    <citation type="journal article" date="2023" name="Nat. Commun.">
        <title>Diploid and tetraploid genomes of Acorus and the evolution of monocots.</title>
        <authorList>
            <person name="Ma L."/>
            <person name="Liu K.W."/>
            <person name="Li Z."/>
            <person name="Hsiao Y.Y."/>
            <person name="Qi Y."/>
            <person name="Fu T."/>
            <person name="Tang G.D."/>
            <person name="Zhang D."/>
            <person name="Sun W.H."/>
            <person name="Liu D.K."/>
            <person name="Li Y."/>
            <person name="Chen G.Z."/>
            <person name="Liu X.D."/>
            <person name="Liao X.Y."/>
            <person name="Jiang Y.T."/>
            <person name="Yu X."/>
            <person name="Hao Y."/>
            <person name="Huang J."/>
            <person name="Zhao X.W."/>
            <person name="Ke S."/>
            <person name="Chen Y.Y."/>
            <person name="Wu W.L."/>
            <person name="Hsu J.L."/>
            <person name="Lin Y.F."/>
            <person name="Huang M.D."/>
            <person name="Li C.Y."/>
            <person name="Huang L."/>
            <person name="Wang Z.W."/>
            <person name="Zhao X."/>
            <person name="Zhong W.Y."/>
            <person name="Peng D.H."/>
            <person name="Ahmad S."/>
            <person name="Lan S."/>
            <person name="Zhang J.S."/>
            <person name="Tsai W.C."/>
            <person name="Van de Peer Y."/>
            <person name="Liu Z.J."/>
        </authorList>
    </citation>
    <scope>NUCLEOTIDE SEQUENCE</scope>
    <source>
        <strain evidence="2">SCP</strain>
    </source>
</reference>
<gene>
    <name evidence="2" type="ORF">QJS04_geneDACA016278</name>
</gene>
<dbReference type="InterPro" id="IPR002156">
    <property type="entry name" value="RNaseH_domain"/>
</dbReference>
<organism evidence="2 3">
    <name type="scientific">Acorus gramineus</name>
    <name type="common">Dwarf sweet flag</name>
    <dbReference type="NCBI Taxonomy" id="55184"/>
    <lineage>
        <taxon>Eukaryota</taxon>
        <taxon>Viridiplantae</taxon>
        <taxon>Streptophyta</taxon>
        <taxon>Embryophyta</taxon>
        <taxon>Tracheophyta</taxon>
        <taxon>Spermatophyta</taxon>
        <taxon>Magnoliopsida</taxon>
        <taxon>Liliopsida</taxon>
        <taxon>Acoraceae</taxon>
        <taxon>Acorus</taxon>
    </lineage>
</organism>
<evidence type="ECO:0000313" key="2">
    <source>
        <dbReference type="EMBL" id="KAK1257692.1"/>
    </source>
</evidence>
<dbReference type="Gene3D" id="3.30.420.10">
    <property type="entry name" value="Ribonuclease H-like superfamily/Ribonuclease H"/>
    <property type="match status" value="1"/>
</dbReference>
<dbReference type="InterPro" id="IPR044730">
    <property type="entry name" value="RNase_H-like_dom_plant"/>
</dbReference>
<name>A0AAV8ZXC0_ACOGR</name>
<evidence type="ECO:0000259" key="1">
    <source>
        <dbReference type="Pfam" id="PF13456"/>
    </source>
</evidence>
<feature type="domain" description="RNase H type-1" evidence="1">
    <location>
        <begin position="182"/>
        <end position="291"/>
    </location>
</feature>
<protein>
    <recommendedName>
        <fullName evidence="1">RNase H type-1 domain-containing protein</fullName>
    </recommendedName>
</protein>
<dbReference type="InterPro" id="IPR012337">
    <property type="entry name" value="RNaseH-like_sf"/>
</dbReference>
<dbReference type="InterPro" id="IPR053151">
    <property type="entry name" value="RNase_H-like"/>
</dbReference>
<comment type="caution">
    <text evidence="2">The sequence shown here is derived from an EMBL/GenBank/DDBJ whole genome shotgun (WGS) entry which is preliminary data.</text>
</comment>
<dbReference type="SUPFAM" id="SSF53098">
    <property type="entry name" value="Ribonuclease H-like"/>
    <property type="match status" value="1"/>
</dbReference>
<dbReference type="Proteomes" id="UP001179952">
    <property type="component" value="Unassembled WGS sequence"/>
</dbReference>
<keyword evidence="3" id="KW-1185">Reference proteome</keyword>
<proteinExistence type="predicted"/>
<dbReference type="EMBL" id="JAUJYN010000034">
    <property type="protein sequence ID" value="KAK1257692.1"/>
    <property type="molecule type" value="Genomic_DNA"/>
</dbReference>